<keyword evidence="7" id="KW-1185">Reference proteome</keyword>
<accession>A0A4Q7ZGW7</accession>
<evidence type="ECO:0000256" key="3">
    <source>
        <dbReference type="ARBA" id="ARBA00022729"/>
    </source>
</evidence>
<dbReference type="GO" id="GO:0006865">
    <property type="term" value="P:amino acid transport"/>
    <property type="evidence" value="ECO:0007669"/>
    <property type="project" value="TreeGrafter"/>
</dbReference>
<dbReference type="CDD" id="cd13690">
    <property type="entry name" value="PBP2_GluB"/>
    <property type="match status" value="1"/>
</dbReference>
<comment type="caution">
    <text evidence="6">The sequence shown here is derived from an EMBL/GenBank/DDBJ whole genome shotgun (WGS) entry which is preliminary data.</text>
</comment>
<proteinExistence type="inferred from homology"/>
<dbReference type="InterPro" id="IPR051455">
    <property type="entry name" value="Bact_solute-bind_prot3"/>
</dbReference>
<dbReference type="RefSeq" id="WP_130508682.1">
    <property type="nucleotide sequence ID" value="NZ_SHKY01000001.1"/>
</dbReference>
<evidence type="ECO:0000259" key="5">
    <source>
        <dbReference type="SMART" id="SM00062"/>
    </source>
</evidence>
<evidence type="ECO:0000256" key="4">
    <source>
        <dbReference type="SAM" id="SignalP"/>
    </source>
</evidence>
<dbReference type="GO" id="GO:0030288">
    <property type="term" value="C:outer membrane-bounded periplasmic space"/>
    <property type="evidence" value="ECO:0007669"/>
    <property type="project" value="TreeGrafter"/>
</dbReference>
<evidence type="ECO:0000313" key="7">
    <source>
        <dbReference type="Proteomes" id="UP000292564"/>
    </source>
</evidence>
<dbReference type="PANTHER" id="PTHR30085:SF6">
    <property type="entry name" value="ABC TRANSPORTER GLUTAMINE-BINDING PROTEIN GLNH"/>
    <property type="match status" value="1"/>
</dbReference>
<evidence type="ECO:0000256" key="1">
    <source>
        <dbReference type="ARBA" id="ARBA00010333"/>
    </source>
</evidence>
<keyword evidence="3 4" id="KW-0732">Signal</keyword>
<sequence>MRITRLAAAAGAVAMALAMAACGGGDGDGDGTGSSSSSGVVDKASKDKKLVIGVKADQPGLGLQSGTTYTGFDIEIAKILAKGLGVPESGIEWKTTVSSNREPFIQQGQVDLVVATYTINDERKKVVNFGGPYYVAGQDLLVAADSTITGPESLDGKKVCSVTGSTPAKRMQTDYPKAQLQLLDSYSKCVNLLASKSVDAVTTDDIILAGYAAQEQYAGKFKVVGKPFSTEPYGIGLKKTDTAGCNKINEILKASATDGSYKAAWDSTLGKSGKAAPELDVTKLTNCS</sequence>
<dbReference type="SUPFAM" id="SSF53850">
    <property type="entry name" value="Periplasmic binding protein-like II"/>
    <property type="match status" value="1"/>
</dbReference>
<protein>
    <submittedName>
        <fullName evidence="6">Amino acid ABC transporter substrate-binding protein (PAAT family)</fullName>
    </submittedName>
</protein>
<dbReference type="InterPro" id="IPR001638">
    <property type="entry name" value="Solute-binding_3/MltF_N"/>
</dbReference>
<dbReference type="GO" id="GO:0005576">
    <property type="term" value="C:extracellular region"/>
    <property type="evidence" value="ECO:0007669"/>
    <property type="project" value="TreeGrafter"/>
</dbReference>
<dbReference type="EMBL" id="SHKY01000001">
    <property type="protein sequence ID" value="RZU49644.1"/>
    <property type="molecule type" value="Genomic_DNA"/>
</dbReference>
<dbReference type="Gene3D" id="3.40.190.10">
    <property type="entry name" value="Periplasmic binding protein-like II"/>
    <property type="match status" value="2"/>
</dbReference>
<dbReference type="PROSITE" id="PS51257">
    <property type="entry name" value="PROKAR_LIPOPROTEIN"/>
    <property type="match status" value="1"/>
</dbReference>
<evidence type="ECO:0000256" key="2">
    <source>
        <dbReference type="ARBA" id="ARBA00022448"/>
    </source>
</evidence>
<keyword evidence="2" id="KW-0813">Transport</keyword>
<feature type="domain" description="Solute-binding protein family 3/N-terminal" evidence="5">
    <location>
        <begin position="49"/>
        <end position="272"/>
    </location>
</feature>
<dbReference type="Proteomes" id="UP000292564">
    <property type="component" value="Unassembled WGS sequence"/>
</dbReference>
<name>A0A4Q7ZGW7_9ACTN</name>
<organism evidence="6 7">
    <name type="scientific">Krasilnikovia cinnamomea</name>
    <dbReference type="NCBI Taxonomy" id="349313"/>
    <lineage>
        <taxon>Bacteria</taxon>
        <taxon>Bacillati</taxon>
        <taxon>Actinomycetota</taxon>
        <taxon>Actinomycetes</taxon>
        <taxon>Micromonosporales</taxon>
        <taxon>Micromonosporaceae</taxon>
        <taxon>Krasilnikovia</taxon>
    </lineage>
</organism>
<dbReference type="OrthoDB" id="9807888at2"/>
<dbReference type="AlphaFoldDB" id="A0A4Q7ZGW7"/>
<evidence type="ECO:0000313" key="6">
    <source>
        <dbReference type="EMBL" id="RZU49644.1"/>
    </source>
</evidence>
<feature type="signal peptide" evidence="4">
    <location>
        <begin position="1"/>
        <end position="20"/>
    </location>
</feature>
<dbReference type="PANTHER" id="PTHR30085">
    <property type="entry name" value="AMINO ACID ABC TRANSPORTER PERMEASE"/>
    <property type="match status" value="1"/>
</dbReference>
<feature type="chain" id="PRO_5020512552" evidence="4">
    <location>
        <begin position="21"/>
        <end position="288"/>
    </location>
</feature>
<comment type="similarity">
    <text evidence="1">Belongs to the bacterial solute-binding protein 3 family.</text>
</comment>
<dbReference type="Pfam" id="PF00497">
    <property type="entry name" value="SBP_bac_3"/>
    <property type="match status" value="1"/>
</dbReference>
<dbReference type="SMART" id="SM00062">
    <property type="entry name" value="PBPb"/>
    <property type="match status" value="1"/>
</dbReference>
<reference evidence="6 7" key="1">
    <citation type="submission" date="2019-02" db="EMBL/GenBank/DDBJ databases">
        <title>Sequencing the genomes of 1000 actinobacteria strains.</title>
        <authorList>
            <person name="Klenk H.-P."/>
        </authorList>
    </citation>
    <scope>NUCLEOTIDE SEQUENCE [LARGE SCALE GENOMIC DNA]</scope>
    <source>
        <strain evidence="6 7">DSM 45162</strain>
    </source>
</reference>
<gene>
    <name evidence="6" type="ORF">EV385_1397</name>
</gene>